<dbReference type="InterPro" id="IPR000032">
    <property type="entry name" value="HPr-like"/>
</dbReference>
<dbReference type="PROSITE" id="PS51350">
    <property type="entry name" value="PTS_HPR_DOM"/>
    <property type="match status" value="1"/>
</dbReference>
<dbReference type="GO" id="GO:0016740">
    <property type="term" value="F:transferase activity"/>
    <property type="evidence" value="ECO:0007669"/>
    <property type="project" value="UniProtKB-KW"/>
</dbReference>
<evidence type="ECO:0000256" key="1">
    <source>
        <dbReference type="ARBA" id="ARBA00004496"/>
    </source>
</evidence>
<dbReference type="GO" id="GO:0005737">
    <property type="term" value="C:cytoplasm"/>
    <property type="evidence" value="ECO:0007669"/>
    <property type="project" value="UniProtKB-SubCell"/>
</dbReference>
<proteinExistence type="predicted"/>
<name>A0A1E7X9E6_9LACO</name>
<keyword evidence="3" id="KW-0598">Phosphotransferase system</keyword>
<dbReference type="Proteomes" id="UP000177010">
    <property type="component" value="Unassembled WGS sequence"/>
</dbReference>
<dbReference type="CDD" id="cd00367">
    <property type="entry name" value="PTS-HPr_like"/>
    <property type="match status" value="1"/>
</dbReference>
<evidence type="ECO:0000256" key="3">
    <source>
        <dbReference type="ARBA" id="ARBA00022683"/>
    </source>
</evidence>
<comment type="caution">
    <text evidence="5">The sequence shown here is derived from an EMBL/GenBank/DDBJ whole genome shotgun (WGS) entry which is preliminary data.</text>
</comment>
<dbReference type="NCBIfam" id="NF010352">
    <property type="entry name" value="PRK13780.1"/>
    <property type="match status" value="1"/>
</dbReference>
<dbReference type="SUPFAM" id="SSF55594">
    <property type="entry name" value="HPr-like"/>
    <property type="match status" value="1"/>
</dbReference>
<sequence>METNKFKVLAETGIMSRPATRLVMAAQNYVSAVTVTYNGKTVNLKSIMGVMSLGIPQGSYIEISTSGDDEKEAIAGIKEHLEKDGVVEEVAVDAD</sequence>
<accession>A0A1E7X9E6</accession>
<dbReference type="InterPro" id="IPR050399">
    <property type="entry name" value="HPr"/>
</dbReference>
<dbReference type="PROSITE" id="PS00589">
    <property type="entry name" value="PTS_HPR_SER"/>
    <property type="match status" value="1"/>
</dbReference>
<dbReference type="InterPro" id="IPR035895">
    <property type="entry name" value="HPr-like_sf"/>
</dbReference>
<organism evidence="5 6">
    <name type="scientific">Lentilactobacillus sunkii</name>
    <dbReference type="NCBI Taxonomy" id="481719"/>
    <lineage>
        <taxon>Bacteria</taxon>
        <taxon>Bacillati</taxon>
        <taxon>Bacillota</taxon>
        <taxon>Bacilli</taxon>
        <taxon>Lactobacillales</taxon>
        <taxon>Lactobacillaceae</taxon>
        <taxon>Lentilactobacillus</taxon>
    </lineage>
</organism>
<dbReference type="PANTHER" id="PTHR33705:SF2">
    <property type="entry name" value="PHOSPHOCARRIER PROTEIN NPR"/>
    <property type="match status" value="1"/>
</dbReference>
<dbReference type="PANTHER" id="PTHR33705">
    <property type="entry name" value="PHOSPHOCARRIER PROTEIN HPR"/>
    <property type="match status" value="1"/>
</dbReference>
<dbReference type="PRINTS" id="PR00107">
    <property type="entry name" value="PHOSPHOCPHPR"/>
</dbReference>
<dbReference type="EMBL" id="MIQE01000024">
    <property type="protein sequence ID" value="OFA09756.1"/>
    <property type="molecule type" value="Genomic_DNA"/>
</dbReference>
<feature type="domain" description="HPr" evidence="4">
    <location>
        <begin position="1"/>
        <end position="89"/>
    </location>
</feature>
<protein>
    <submittedName>
        <fullName evidence="5">Phosphocarrier protein HPr</fullName>
        <ecNumber evidence="5">2.7.11.-</ecNumber>
    </submittedName>
</protein>
<dbReference type="EC" id="2.7.11.-" evidence="5"/>
<gene>
    <name evidence="5" type="primary">ptsH_2</name>
    <name evidence="5" type="ORF">LASUN_22380</name>
</gene>
<keyword evidence="5" id="KW-0808">Transferase</keyword>
<reference evidence="5 6" key="1">
    <citation type="submission" date="2016-09" db="EMBL/GenBank/DDBJ databases">
        <title>Genome Sequence of Lactobacillus sunkii Strain CG01.</title>
        <authorList>
            <person name="Poehlein A."/>
            <person name="Gabris C."/>
            <person name="Bengelsdorf F.R."/>
            <person name="Duerre P."/>
            <person name="Daniel R."/>
        </authorList>
    </citation>
    <scope>NUCLEOTIDE SEQUENCE [LARGE SCALE GENOMIC DNA]</scope>
    <source>
        <strain evidence="5 6">CG_D</strain>
    </source>
</reference>
<dbReference type="Gene3D" id="3.30.1340.10">
    <property type="entry name" value="HPr-like"/>
    <property type="match status" value="1"/>
</dbReference>
<dbReference type="Pfam" id="PF00381">
    <property type="entry name" value="PTS-HPr"/>
    <property type="match status" value="1"/>
</dbReference>
<keyword evidence="2" id="KW-0963">Cytoplasm</keyword>
<dbReference type="NCBIfam" id="TIGR01003">
    <property type="entry name" value="PTS_HPr_family"/>
    <property type="match status" value="1"/>
</dbReference>
<evidence type="ECO:0000259" key="4">
    <source>
        <dbReference type="PROSITE" id="PS51350"/>
    </source>
</evidence>
<dbReference type="InterPro" id="IPR002114">
    <property type="entry name" value="PTS_HPr_Ser_P_site"/>
</dbReference>
<dbReference type="GO" id="GO:0009401">
    <property type="term" value="P:phosphoenolpyruvate-dependent sugar phosphotransferase system"/>
    <property type="evidence" value="ECO:0007669"/>
    <property type="project" value="UniProtKB-KW"/>
</dbReference>
<dbReference type="AlphaFoldDB" id="A0A1E7X9E6"/>
<dbReference type="STRING" id="481719.LASUN_22380"/>
<evidence type="ECO:0000313" key="6">
    <source>
        <dbReference type="Proteomes" id="UP000177010"/>
    </source>
</evidence>
<evidence type="ECO:0000313" key="5">
    <source>
        <dbReference type="EMBL" id="OFA09756.1"/>
    </source>
</evidence>
<dbReference type="RefSeq" id="WP_070368462.1">
    <property type="nucleotide sequence ID" value="NZ_JAZHVW010000007.1"/>
</dbReference>
<comment type="subcellular location">
    <subcellularLocation>
        <location evidence="1">Cytoplasm</location>
    </subcellularLocation>
</comment>
<evidence type="ECO:0000256" key="2">
    <source>
        <dbReference type="ARBA" id="ARBA00022490"/>
    </source>
</evidence>